<dbReference type="CDD" id="cd07821">
    <property type="entry name" value="PYR_PYL_RCAR_like"/>
    <property type="match status" value="1"/>
</dbReference>
<name>A0ABY6U2I4_BIOOC</name>
<keyword evidence="2" id="KW-1185">Reference proteome</keyword>
<evidence type="ECO:0000313" key="1">
    <source>
        <dbReference type="EMBL" id="VUC24116.1"/>
    </source>
</evidence>
<gene>
    <name evidence="1" type="ORF">CLO192961_LOCUS132671</name>
</gene>
<comment type="caution">
    <text evidence="1">The sequence shown here is derived from an EMBL/GenBank/DDBJ whole genome shotgun (WGS) entry which is preliminary data.</text>
</comment>
<dbReference type="Gene3D" id="3.30.530.20">
    <property type="match status" value="1"/>
</dbReference>
<protein>
    <recommendedName>
        <fullName evidence="3">Bet v I/Major latex protein domain-containing protein</fullName>
    </recommendedName>
</protein>
<evidence type="ECO:0008006" key="3">
    <source>
        <dbReference type="Google" id="ProtNLM"/>
    </source>
</evidence>
<sequence length="153" mass="17281">MSTDNLVHYITVTRDINAPIGEVWGIVAGFGAEKTWYPGALKVSLEGFGIGSVRHFSYEYPAGKNKGQRYEFTEELTEYDAKNYSMSFRVRRPDYPTMYAIGTTALEQIEPGKTRFHWHANGSPLSDEQTLGVREDLEERFDGLIAAIAKHVE</sequence>
<evidence type="ECO:0000313" key="2">
    <source>
        <dbReference type="Proteomes" id="UP000766486"/>
    </source>
</evidence>
<dbReference type="Proteomes" id="UP000766486">
    <property type="component" value="Unassembled WGS sequence"/>
</dbReference>
<reference evidence="1 2" key="1">
    <citation type="submission" date="2019-06" db="EMBL/GenBank/DDBJ databases">
        <authorList>
            <person name="Broberg M."/>
        </authorList>
    </citation>
    <scope>NUCLEOTIDE SEQUENCE [LARGE SCALE GENOMIC DNA]</scope>
</reference>
<organism evidence="1 2">
    <name type="scientific">Bionectria ochroleuca</name>
    <name type="common">Gliocladium roseum</name>
    <dbReference type="NCBI Taxonomy" id="29856"/>
    <lineage>
        <taxon>Eukaryota</taxon>
        <taxon>Fungi</taxon>
        <taxon>Dikarya</taxon>
        <taxon>Ascomycota</taxon>
        <taxon>Pezizomycotina</taxon>
        <taxon>Sordariomycetes</taxon>
        <taxon>Hypocreomycetidae</taxon>
        <taxon>Hypocreales</taxon>
        <taxon>Bionectriaceae</taxon>
        <taxon>Clonostachys</taxon>
    </lineage>
</organism>
<dbReference type="EMBL" id="CABFNS010000715">
    <property type="protein sequence ID" value="VUC24116.1"/>
    <property type="molecule type" value="Genomic_DNA"/>
</dbReference>
<accession>A0ABY6U2I4</accession>
<dbReference type="InterPro" id="IPR023393">
    <property type="entry name" value="START-like_dom_sf"/>
</dbReference>
<proteinExistence type="predicted"/>
<dbReference type="SUPFAM" id="SSF55961">
    <property type="entry name" value="Bet v1-like"/>
    <property type="match status" value="1"/>
</dbReference>
<dbReference type="InterPro" id="IPR019587">
    <property type="entry name" value="Polyketide_cyclase/dehydratase"/>
</dbReference>
<dbReference type="Pfam" id="PF10604">
    <property type="entry name" value="Polyketide_cyc2"/>
    <property type="match status" value="1"/>
</dbReference>